<keyword evidence="2" id="KW-1185">Reference proteome</keyword>
<dbReference type="EMBL" id="JQCP01000004">
    <property type="protein sequence ID" value="KRO01553.1"/>
    <property type="molecule type" value="Genomic_DNA"/>
</dbReference>
<evidence type="ECO:0000313" key="2">
    <source>
        <dbReference type="Proteomes" id="UP000051927"/>
    </source>
</evidence>
<accession>A0ABR5PYH8</accession>
<reference evidence="1 2" key="1">
    <citation type="journal article" date="2015" name="Genome Announc.">
        <title>Expanding the biotechnology potential of lactobacilli through comparative genomics of 213 strains and associated genera.</title>
        <authorList>
            <person name="Sun Z."/>
            <person name="Harris H.M."/>
            <person name="McCann A."/>
            <person name="Guo C."/>
            <person name="Argimon S."/>
            <person name="Zhang W."/>
            <person name="Yang X."/>
            <person name="Jeffery I.B."/>
            <person name="Cooney J.C."/>
            <person name="Kagawa T.F."/>
            <person name="Liu W."/>
            <person name="Song Y."/>
            <person name="Salvetti E."/>
            <person name="Wrobel A."/>
            <person name="Rasinkangas P."/>
            <person name="Parkhill J."/>
            <person name="Rea M.C."/>
            <person name="O'Sullivan O."/>
            <person name="Ritari J."/>
            <person name="Douillard F.P."/>
            <person name="Paul Ross R."/>
            <person name="Yang R."/>
            <person name="Briner A.E."/>
            <person name="Felis G.E."/>
            <person name="de Vos W.M."/>
            <person name="Barrangou R."/>
            <person name="Klaenhammer T.R."/>
            <person name="Caufield P.W."/>
            <person name="Cui Y."/>
            <person name="Zhang H."/>
            <person name="O'Toole P.W."/>
        </authorList>
    </citation>
    <scope>NUCLEOTIDE SEQUENCE [LARGE SCALE GENOMIC DNA]</scope>
    <source>
        <strain evidence="1 2">DSM 7090</strain>
    </source>
</reference>
<proteinExistence type="predicted"/>
<organism evidence="1 2">
    <name type="scientific">Lancefieldella rimae</name>
    <dbReference type="NCBI Taxonomy" id="1383"/>
    <lineage>
        <taxon>Bacteria</taxon>
        <taxon>Bacillati</taxon>
        <taxon>Actinomycetota</taxon>
        <taxon>Coriobacteriia</taxon>
        <taxon>Coriobacteriales</taxon>
        <taxon>Atopobiaceae</taxon>
        <taxon>Lancefieldella</taxon>
    </lineage>
</organism>
<dbReference type="GeneID" id="84904907"/>
<gene>
    <name evidence="1" type="ORF">IV60_GL001425</name>
</gene>
<sequence>MAEEVRAIGWDEEITVEKEPEFVLLEPGEYNFTVTSFERGHYDGSSKLPACSVAKLALKCSNGIQETTVFVNLFLVSNQKWKLTHFFKSCRLIAADMPEGVNYAMPWSRVIGAQGRALIKNREYNNKQYNEVEKFLYDNSATTATTATVPAYVTAPSVPAPVPALAPATGASKYGAL</sequence>
<dbReference type="RefSeq" id="WP_003149859.1">
    <property type="nucleotide sequence ID" value="NZ_JQCP01000004.1"/>
</dbReference>
<evidence type="ECO:0000313" key="1">
    <source>
        <dbReference type="EMBL" id="KRO01553.1"/>
    </source>
</evidence>
<comment type="caution">
    <text evidence="1">The sequence shown here is derived from an EMBL/GenBank/DDBJ whole genome shotgun (WGS) entry which is preliminary data.</text>
</comment>
<name>A0ABR5PYH8_9ACTN</name>
<dbReference type="Proteomes" id="UP000051927">
    <property type="component" value="Unassembled WGS sequence"/>
</dbReference>
<protein>
    <submittedName>
        <fullName evidence="1">Phage protein</fullName>
    </submittedName>
</protein>